<comment type="caution">
    <text evidence="2">The sequence shown here is derived from an EMBL/GenBank/DDBJ whole genome shotgun (WGS) entry which is preliminary data.</text>
</comment>
<accession>A0A822XJQ1</accession>
<dbReference type="EMBL" id="DUZY01000001">
    <property type="protein sequence ID" value="DAD21774.1"/>
    <property type="molecule type" value="Genomic_DNA"/>
</dbReference>
<keyword evidence="3" id="KW-1185">Reference proteome</keyword>
<dbReference type="Proteomes" id="UP000607653">
    <property type="component" value="Unassembled WGS sequence"/>
</dbReference>
<comment type="subunit">
    <text evidence="1">Homodimer.</text>
</comment>
<protein>
    <recommendedName>
        <fullName evidence="1">Dirigent protein</fullName>
    </recommendedName>
</protein>
<proteinExistence type="inferred from homology"/>
<gene>
    <name evidence="2" type="ORF">HUJ06_023237</name>
</gene>
<comment type="subcellular location">
    <subcellularLocation>
        <location evidence="1">Secreted</location>
        <location evidence="1">Extracellular space</location>
        <location evidence="1">Apoplast</location>
    </subcellularLocation>
</comment>
<keyword evidence="1" id="KW-0964">Secreted</keyword>
<comment type="similarity">
    <text evidence="1">Belongs to the plant dirigent protein family.</text>
</comment>
<evidence type="ECO:0000313" key="3">
    <source>
        <dbReference type="Proteomes" id="UP000607653"/>
    </source>
</evidence>
<dbReference type="GO" id="GO:0048046">
    <property type="term" value="C:apoplast"/>
    <property type="evidence" value="ECO:0007669"/>
    <property type="project" value="UniProtKB-SubCell"/>
</dbReference>
<organism evidence="2 3">
    <name type="scientific">Nelumbo nucifera</name>
    <name type="common">Sacred lotus</name>
    <dbReference type="NCBI Taxonomy" id="4432"/>
    <lineage>
        <taxon>Eukaryota</taxon>
        <taxon>Viridiplantae</taxon>
        <taxon>Streptophyta</taxon>
        <taxon>Embryophyta</taxon>
        <taxon>Tracheophyta</taxon>
        <taxon>Spermatophyta</taxon>
        <taxon>Magnoliopsida</taxon>
        <taxon>Proteales</taxon>
        <taxon>Nelumbonaceae</taxon>
        <taxon>Nelumbo</taxon>
    </lineage>
</organism>
<evidence type="ECO:0000313" key="2">
    <source>
        <dbReference type="EMBL" id="DAD21774.1"/>
    </source>
</evidence>
<reference evidence="2 3" key="1">
    <citation type="journal article" date="2020" name="Mol. Biol. Evol.">
        <title>Distinct Expression and Methylation Patterns for Genes with Different Fates following a Single Whole-Genome Duplication in Flowering Plants.</title>
        <authorList>
            <person name="Shi T."/>
            <person name="Rahmani R.S."/>
            <person name="Gugger P.F."/>
            <person name="Wang M."/>
            <person name="Li H."/>
            <person name="Zhang Y."/>
            <person name="Li Z."/>
            <person name="Wang Q."/>
            <person name="Van de Peer Y."/>
            <person name="Marchal K."/>
            <person name="Chen J."/>
        </authorList>
    </citation>
    <scope>NUCLEOTIDE SEQUENCE [LARGE SCALE GENOMIC DNA]</scope>
    <source>
        <tissue evidence="2">Leaf</tissue>
    </source>
</reference>
<evidence type="ECO:0000256" key="1">
    <source>
        <dbReference type="RuleBase" id="RU363099"/>
    </source>
</evidence>
<comment type="function">
    <text evidence="1">Dirigent proteins impart stereoselectivity on the phenoxy radical-coupling reaction, yielding optically active lignans from two molecules of coniferyl alcohol in the biosynthesis of lignans, flavonolignans, and alkaloids and thus plays a central role in plant secondary metabolism.</text>
</comment>
<dbReference type="AlphaFoldDB" id="A0A822XJQ1"/>
<name>A0A822XJQ1_NELNU</name>
<keyword evidence="1" id="KW-0052">Apoplast</keyword>
<sequence>MNNPRTATPNINSTLMGRAQGLYAMSSQQNKYFSLLMTLIYVFVS</sequence>
<dbReference type="InterPro" id="IPR004265">
    <property type="entry name" value="Dirigent"/>
</dbReference>
<dbReference type="Pfam" id="PF03018">
    <property type="entry name" value="Dirigent"/>
    <property type="match status" value="1"/>
</dbReference>